<evidence type="ECO:0000259" key="2">
    <source>
        <dbReference type="Pfam" id="PF08800"/>
    </source>
</evidence>
<protein>
    <submittedName>
        <fullName evidence="3">VirE N-terminal domain-containing protein</fullName>
    </submittedName>
</protein>
<evidence type="ECO:0000313" key="3">
    <source>
        <dbReference type="EMBL" id="SEA71623.1"/>
    </source>
</evidence>
<organism evidence="3 4">
    <name type="scientific">Xylanibacter ruminicola</name>
    <name type="common">Prevotella ruminicola</name>
    <dbReference type="NCBI Taxonomy" id="839"/>
    <lineage>
        <taxon>Bacteria</taxon>
        <taxon>Pseudomonadati</taxon>
        <taxon>Bacteroidota</taxon>
        <taxon>Bacteroidia</taxon>
        <taxon>Bacteroidales</taxon>
        <taxon>Prevotellaceae</taxon>
        <taxon>Xylanibacter</taxon>
    </lineage>
</organism>
<dbReference type="Pfam" id="PF05272">
    <property type="entry name" value="VapE-like_dom"/>
    <property type="match status" value="1"/>
</dbReference>
<accession>A0A1H4DFL4</accession>
<name>A0A1H4DFL4_XYLRU</name>
<dbReference type="SUPFAM" id="SSF52540">
    <property type="entry name" value="P-loop containing nucleoside triphosphate hydrolases"/>
    <property type="match status" value="1"/>
</dbReference>
<feature type="domain" description="BT4734-like N-terminal" evidence="2">
    <location>
        <begin position="43"/>
        <end position="162"/>
    </location>
</feature>
<evidence type="ECO:0000259" key="1">
    <source>
        <dbReference type="Pfam" id="PF05272"/>
    </source>
</evidence>
<dbReference type="InterPro" id="IPR014907">
    <property type="entry name" value="BT4734-like_N"/>
</dbReference>
<feature type="domain" description="Virulence-associated protein E-like" evidence="1">
    <location>
        <begin position="383"/>
        <end position="594"/>
    </location>
</feature>
<reference evidence="3 4" key="1">
    <citation type="submission" date="2016-10" db="EMBL/GenBank/DDBJ databases">
        <authorList>
            <person name="de Groot N.N."/>
        </authorList>
    </citation>
    <scope>NUCLEOTIDE SEQUENCE [LARGE SCALE GENOMIC DNA]</scope>
    <source>
        <strain evidence="3 4">D31d</strain>
    </source>
</reference>
<sequence length="672" mass="77725">MRITIINLDKNEKRFAREELDEFVAQLKDGIYRQQYISDYSKEVCFAAEWVKQSGMLKAKSYNSLVLLSLENLRDMSTVEEYKRLATLQPYTLLCFMGHDGHSLHIVCPYAVSEGSTNGQSMLNAFRKLHYIYSSQLGTPLAEHEPSFETSCKVSYDPQPFYHPSAIPITVSSEPETTPEFRTIQEHISDYNYPEEIPGLSVRDSRMRRFHDCLDAAIEKNSDLQNDEEFAIIVLEQLADGCRVMGLPQAWCVRVASYIPLLSDSLGSDAIASAFKTAYLRDSLKNVPMKFTRPSALLAFKTEAYMKEHYTLRLNVMTGAPEYRMNAIGYGFQPLDQAARNTMAIKALKAGVESWDKDLNRYIDSNLIPKYYPMEDYLRHLPKWNGKHDYVGELARRVKTDNKHWESDFHTWMLSMVAQWVGKDRQHGNAIVPLLIGPQGSGKSTFCRRLLPDYLQIYYNDRLSMKNDNDIFLAMSGYALINLDEFDAMSKSQQPILKYLISKNDIKFRPPYGKVMEERQRFASFIATTNNLRPLTDPTGSRRFVCIYAEEIDNSGLINYDMLYAQLYTELQQGRHYWFEDEDNERIMQQNEPFQQVNSYEQMIALTYLAPEETPDDAKFVLLQDIMKHLEKSFPTFTIGKSTDMELGRRLCKMGYDNKRRNKGSAFRVKTK</sequence>
<dbReference type="AlphaFoldDB" id="A0A1H4DFL4"/>
<dbReference type="InterPro" id="IPR027417">
    <property type="entry name" value="P-loop_NTPase"/>
</dbReference>
<gene>
    <name evidence="3" type="ORF">SAMN05216462_2299</name>
</gene>
<dbReference type="InterPro" id="IPR007936">
    <property type="entry name" value="VapE-like_dom"/>
</dbReference>
<dbReference type="Proteomes" id="UP000182257">
    <property type="component" value="Unassembled WGS sequence"/>
</dbReference>
<dbReference type="PANTHER" id="PTHR34985">
    <property type="entry name" value="SLR0554 PROTEIN"/>
    <property type="match status" value="1"/>
</dbReference>
<dbReference type="Pfam" id="PF08800">
    <property type="entry name" value="BT4734-like_N"/>
    <property type="match status" value="1"/>
</dbReference>
<proteinExistence type="predicted"/>
<dbReference type="OrthoDB" id="9801888at2"/>
<dbReference type="EMBL" id="FNRF01000004">
    <property type="protein sequence ID" value="SEA71623.1"/>
    <property type="molecule type" value="Genomic_DNA"/>
</dbReference>
<evidence type="ECO:0000313" key="4">
    <source>
        <dbReference type="Proteomes" id="UP000182257"/>
    </source>
</evidence>
<dbReference type="RefSeq" id="WP_074761647.1">
    <property type="nucleotide sequence ID" value="NZ_FNRF01000004.1"/>
</dbReference>
<dbReference type="PANTHER" id="PTHR34985:SF1">
    <property type="entry name" value="SLR0554 PROTEIN"/>
    <property type="match status" value="1"/>
</dbReference>